<comment type="caution">
    <text evidence="2">The sequence shown here is derived from an EMBL/GenBank/DDBJ whole genome shotgun (WGS) entry which is preliminary data.</text>
</comment>
<organism evidence="2 3">
    <name type="scientific">Arachis hypogaea</name>
    <name type="common">Peanut</name>
    <dbReference type="NCBI Taxonomy" id="3818"/>
    <lineage>
        <taxon>Eukaryota</taxon>
        <taxon>Viridiplantae</taxon>
        <taxon>Streptophyta</taxon>
        <taxon>Embryophyta</taxon>
        <taxon>Tracheophyta</taxon>
        <taxon>Spermatophyta</taxon>
        <taxon>Magnoliopsida</taxon>
        <taxon>eudicotyledons</taxon>
        <taxon>Gunneridae</taxon>
        <taxon>Pentapetalae</taxon>
        <taxon>rosids</taxon>
        <taxon>fabids</taxon>
        <taxon>Fabales</taxon>
        <taxon>Fabaceae</taxon>
        <taxon>Papilionoideae</taxon>
        <taxon>50 kb inversion clade</taxon>
        <taxon>dalbergioids sensu lato</taxon>
        <taxon>Dalbergieae</taxon>
        <taxon>Pterocarpus clade</taxon>
        <taxon>Arachis</taxon>
    </lineage>
</organism>
<reference evidence="2 3" key="1">
    <citation type="submission" date="2019-01" db="EMBL/GenBank/DDBJ databases">
        <title>Sequencing of cultivated peanut Arachis hypogaea provides insights into genome evolution and oil improvement.</title>
        <authorList>
            <person name="Chen X."/>
        </authorList>
    </citation>
    <scope>NUCLEOTIDE SEQUENCE [LARGE SCALE GENOMIC DNA]</scope>
    <source>
        <strain evidence="3">cv. Fuhuasheng</strain>
        <tissue evidence="2">Leaves</tissue>
    </source>
</reference>
<feature type="region of interest" description="Disordered" evidence="1">
    <location>
        <begin position="1"/>
        <end position="25"/>
    </location>
</feature>
<protein>
    <submittedName>
        <fullName evidence="2">Uncharacterized protein</fullName>
    </submittedName>
</protein>
<evidence type="ECO:0000313" key="3">
    <source>
        <dbReference type="Proteomes" id="UP000289738"/>
    </source>
</evidence>
<evidence type="ECO:0000313" key="2">
    <source>
        <dbReference type="EMBL" id="RYR59310.1"/>
    </source>
</evidence>
<feature type="compositionally biased region" description="Basic and acidic residues" evidence="1">
    <location>
        <begin position="15"/>
        <end position="25"/>
    </location>
</feature>
<keyword evidence="3" id="KW-1185">Reference proteome</keyword>
<dbReference type="Proteomes" id="UP000289738">
    <property type="component" value="Chromosome A05"/>
</dbReference>
<accession>A0A445D8C5</accession>
<evidence type="ECO:0000256" key="1">
    <source>
        <dbReference type="SAM" id="MobiDB-lite"/>
    </source>
</evidence>
<dbReference type="EMBL" id="SDMP01000005">
    <property type="protein sequence ID" value="RYR59310.1"/>
    <property type="molecule type" value="Genomic_DNA"/>
</dbReference>
<dbReference type="AlphaFoldDB" id="A0A445D8C5"/>
<name>A0A445D8C5_ARAHY</name>
<proteinExistence type="predicted"/>
<gene>
    <name evidence="2" type="ORF">Ahy_A05g025182</name>
</gene>
<sequence length="25" mass="2757">MGHRRNVFESAIEANLHRDSGGSES</sequence>